<organism evidence="1">
    <name type="scientific">viral metagenome</name>
    <dbReference type="NCBI Taxonomy" id="1070528"/>
    <lineage>
        <taxon>unclassified sequences</taxon>
        <taxon>metagenomes</taxon>
        <taxon>organismal metagenomes</taxon>
    </lineage>
</organism>
<dbReference type="InterPro" id="IPR013324">
    <property type="entry name" value="RNA_pol_sigma_r3/r4-like"/>
</dbReference>
<dbReference type="EMBL" id="MT143164">
    <property type="protein sequence ID" value="QJA93623.1"/>
    <property type="molecule type" value="Genomic_DNA"/>
</dbReference>
<proteinExistence type="predicted"/>
<dbReference type="AlphaFoldDB" id="A0A6M3LGS7"/>
<gene>
    <name evidence="1" type="ORF">MM415B04172_0003</name>
</gene>
<reference evidence="1" key="1">
    <citation type="submission" date="2020-03" db="EMBL/GenBank/DDBJ databases">
        <title>The deep terrestrial virosphere.</title>
        <authorList>
            <person name="Holmfeldt K."/>
            <person name="Nilsson E."/>
            <person name="Simone D."/>
            <person name="Lopez-Fernandez M."/>
            <person name="Wu X."/>
            <person name="de Brujin I."/>
            <person name="Lundin D."/>
            <person name="Andersson A."/>
            <person name="Bertilsson S."/>
            <person name="Dopson M."/>
        </authorList>
    </citation>
    <scope>NUCLEOTIDE SEQUENCE</scope>
    <source>
        <strain evidence="1">MM415B04172</strain>
    </source>
</reference>
<accession>A0A6M3LGS7</accession>
<dbReference type="SUPFAM" id="SSF88659">
    <property type="entry name" value="Sigma3 and sigma4 domains of RNA polymerase sigma factors"/>
    <property type="match status" value="1"/>
</dbReference>
<evidence type="ECO:0000313" key="1">
    <source>
        <dbReference type="EMBL" id="QJA93623.1"/>
    </source>
</evidence>
<sequence length="99" mass="11248">MEAPMKCLCGCGKNVTPGCRYIKCHHAQPLISVAARIKEMRRLLSDPSRFKLRERDYEMSLREIADEMGLTVQAVDQHCLSAMHKAMLQFVGRDLEGII</sequence>
<protein>
    <submittedName>
        <fullName evidence="1">Uncharacterized protein</fullName>
    </submittedName>
</protein>
<name>A0A6M3LGS7_9ZZZZ</name>